<dbReference type="SMART" id="SM00244">
    <property type="entry name" value="PHB"/>
    <property type="match status" value="1"/>
</dbReference>
<sequence length="299" mass="33416">MHPALQKTAPIVLILVLLLIGVSRCIKIIPAGHVGVATLFGSVDDEAYEAGFHIVNPLLGWSLYDTRQQSHYETSNVPSQDQQNTEVDISVQYRVIGTMAPSMLENTGSKEKAIEVHLVPNLRSLIRESGKTIQRAEDFFNDTTHQRLETDMTESLRQTLGPKGIEVEEVLIRDFRLPSVILRQVEQKKVKEQEAEREKAELERITIESQQKVVQAKAEREAAQEEAERRKLIADAQAYEIQKINEAISANPAYIQLQSLEALKSMSKDPAAKIYFLNGDSPAPLPLLNLGEGNNALNK</sequence>
<reference evidence="4 5" key="1">
    <citation type="submission" date="2020-08" db="EMBL/GenBank/DDBJ databases">
        <title>Genomic Encyclopedia of Type Strains, Phase IV (KMG-IV): sequencing the most valuable type-strain genomes for metagenomic binning, comparative biology and taxonomic classification.</title>
        <authorList>
            <person name="Goeker M."/>
        </authorList>
    </citation>
    <scope>NUCLEOTIDE SEQUENCE [LARGE SCALE GENOMIC DNA]</scope>
    <source>
        <strain evidence="4 5">DSM 103725</strain>
    </source>
</reference>
<feature type="coiled-coil region" evidence="2">
    <location>
        <begin position="183"/>
        <end position="242"/>
    </location>
</feature>
<evidence type="ECO:0000259" key="3">
    <source>
        <dbReference type="SMART" id="SM00244"/>
    </source>
</evidence>
<dbReference type="InterPro" id="IPR036013">
    <property type="entry name" value="Band_7/SPFH_dom_sf"/>
</dbReference>
<dbReference type="Proteomes" id="UP000541810">
    <property type="component" value="Unassembled WGS sequence"/>
</dbReference>
<comment type="caution">
    <text evidence="4">The sequence shown here is derived from an EMBL/GenBank/DDBJ whole genome shotgun (WGS) entry which is preliminary data.</text>
</comment>
<dbReference type="InterPro" id="IPR000163">
    <property type="entry name" value="Prohibitin"/>
</dbReference>
<organism evidence="4 5">
    <name type="scientific">Algisphaera agarilytica</name>
    <dbReference type="NCBI Taxonomy" id="1385975"/>
    <lineage>
        <taxon>Bacteria</taxon>
        <taxon>Pseudomonadati</taxon>
        <taxon>Planctomycetota</taxon>
        <taxon>Phycisphaerae</taxon>
        <taxon>Phycisphaerales</taxon>
        <taxon>Phycisphaeraceae</taxon>
        <taxon>Algisphaera</taxon>
    </lineage>
</organism>
<keyword evidence="4" id="KW-0645">Protease</keyword>
<comment type="subcellular location">
    <subcellularLocation>
        <location evidence="1">Membrane</location>
        <topology evidence="1">Single-pass membrane protein</topology>
    </subcellularLocation>
</comment>
<dbReference type="GO" id="GO:0008233">
    <property type="term" value="F:peptidase activity"/>
    <property type="evidence" value="ECO:0007669"/>
    <property type="project" value="UniProtKB-KW"/>
</dbReference>
<proteinExistence type="predicted"/>
<dbReference type="SUPFAM" id="SSF117892">
    <property type="entry name" value="Band 7/SPFH domain"/>
    <property type="match status" value="1"/>
</dbReference>
<accession>A0A7X0LJT2</accession>
<dbReference type="GO" id="GO:0016020">
    <property type="term" value="C:membrane"/>
    <property type="evidence" value="ECO:0007669"/>
    <property type="project" value="UniProtKB-SubCell"/>
</dbReference>
<gene>
    <name evidence="4" type="ORF">HNQ40_001511</name>
</gene>
<keyword evidence="4" id="KW-0378">Hydrolase</keyword>
<keyword evidence="5" id="KW-1185">Reference proteome</keyword>
<dbReference type="EMBL" id="JACHGY010000001">
    <property type="protein sequence ID" value="MBB6429705.1"/>
    <property type="molecule type" value="Genomic_DNA"/>
</dbReference>
<evidence type="ECO:0000313" key="4">
    <source>
        <dbReference type="EMBL" id="MBB6429705.1"/>
    </source>
</evidence>
<dbReference type="PANTHER" id="PTHR23222:SF0">
    <property type="entry name" value="PROHIBITIN 1"/>
    <property type="match status" value="1"/>
</dbReference>
<feature type="domain" description="Band 7" evidence="3">
    <location>
        <begin position="24"/>
        <end position="189"/>
    </location>
</feature>
<keyword evidence="2" id="KW-0175">Coiled coil</keyword>
<dbReference type="AlphaFoldDB" id="A0A7X0LJT2"/>
<evidence type="ECO:0000256" key="2">
    <source>
        <dbReference type="SAM" id="Coils"/>
    </source>
</evidence>
<dbReference type="Gene3D" id="3.30.479.30">
    <property type="entry name" value="Band 7 domain"/>
    <property type="match status" value="1"/>
</dbReference>
<dbReference type="CDD" id="cd03401">
    <property type="entry name" value="SPFH_prohibitin"/>
    <property type="match status" value="1"/>
</dbReference>
<protein>
    <submittedName>
        <fullName evidence="4">Regulator of protease activity HflC (Stomatin/prohibitin superfamily)</fullName>
    </submittedName>
</protein>
<evidence type="ECO:0000313" key="5">
    <source>
        <dbReference type="Proteomes" id="UP000541810"/>
    </source>
</evidence>
<dbReference type="GO" id="GO:0006508">
    <property type="term" value="P:proteolysis"/>
    <property type="evidence" value="ECO:0007669"/>
    <property type="project" value="UniProtKB-KW"/>
</dbReference>
<dbReference type="PANTHER" id="PTHR23222">
    <property type="entry name" value="PROHIBITIN"/>
    <property type="match status" value="1"/>
</dbReference>
<dbReference type="InterPro" id="IPR001107">
    <property type="entry name" value="Band_7"/>
</dbReference>
<dbReference type="Pfam" id="PF01145">
    <property type="entry name" value="Band_7"/>
    <property type="match status" value="1"/>
</dbReference>
<name>A0A7X0LJT2_9BACT</name>
<evidence type="ECO:0000256" key="1">
    <source>
        <dbReference type="ARBA" id="ARBA00004167"/>
    </source>
</evidence>